<gene>
    <name evidence="6" type="ORF">QEG54_003497</name>
</gene>
<dbReference type="InterPro" id="IPR003313">
    <property type="entry name" value="AraC-bd"/>
</dbReference>
<dbReference type="AlphaFoldDB" id="A0AAI9GKK0"/>
<sequence>MTIHMQPTPQEGLTIIGLESEHLDGSSVPWHRHDYAQLLYPAEGAVRVWAGDSVWQVHASSALWIPPGVAHRFIAAGKTVLKTVLVAQADAGAIGGQCFMTGIDGLLRELLIAVNDFSQRTELSPGQRSARFAALETLILQEINTGSKVPLALPWPGDERLRGLCAELLADPRQQPTLGRLADRLSVSERTLMRLFVKETSLTFRHWIQQMHVVSAAALLEEGLSVAQVARRLGYASAESFGNMFKRKTGLPPGRFTIRG</sequence>
<dbReference type="EMBL" id="ABLOKC030000020">
    <property type="protein sequence ID" value="EML1472723.1"/>
    <property type="molecule type" value="Genomic_DNA"/>
</dbReference>
<evidence type="ECO:0000313" key="6">
    <source>
        <dbReference type="EMBL" id="EML1472723.1"/>
    </source>
</evidence>
<dbReference type="FunFam" id="1.10.10.60:FF:000132">
    <property type="entry name" value="AraC family transcriptional regulator"/>
    <property type="match status" value="1"/>
</dbReference>
<dbReference type="SUPFAM" id="SSF51182">
    <property type="entry name" value="RmlC-like cupins"/>
    <property type="match status" value="1"/>
</dbReference>
<keyword evidence="3" id="KW-0238">DNA-binding</keyword>
<dbReference type="PROSITE" id="PS00041">
    <property type="entry name" value="HTH_ARAC_FAMILY_1"/>
    <property type="match status" value="1"/>
</dbReference>
<keyword evidence="1" id="KW-0678">Repressor</keyword>
<dbReference type="InterPro" id="IPR009057">
    <property type="entry name" value="Homeodomain-like_sf"/>
</dbReference>
<dbReference type="Gene3D" id="2.60.120.10">
    <property type="entry name" value="Jelly Rolls"/>
    <property type="match status" value="1"/>
</dbReference>
<accession>A0AAI9GKK0</accession>
<evidence type="ECO:0000256" key="3">
    <source>
        <dbReference type="ARBA" id="ARBA00023125"/>
    </source>
</evidence>
<dbReference type="SUPFAM" id="SSF46689">
    <property type="entry name" value="Homeodomain-like"/>
    <property type="match status" value="1"/>
</dbReference>
<evidence type="ECO:0000259" key="5">
    <source>
        <dbReference type="PROSITE" id="PS01124"/>
    </source>
</evidence>
<keyword evidence="4" id="KW-0804">Transcription</keyword>
<dbReference type="Pfam" id="PF02311">
    <property type="entry name" value="AraC_binding"/>
    <property type="match status" value="1"/>
</dbReference>
<dbReference type="PANTHER" id="PTHR11019:SF159">
    <property type="entry name" value="TRANSCRIPTIONAL REGULATOR-RELATED"/>
    <property type="match status" value="1"/>
</dbReference>
<organism evidence="6">
    <name type="scientific">Pluralibacter gergoviae</name>
    <name type="common">Enterobacter gergoviae</name>
    <dbReference type="NCBI Taxonomy" id="61647"/>
    <lineage>
        <taxon>Bacteria</taxon>
        <taxon>Pseudomonadati</taxon>
        <taxon>Pseudomonadota</taxon>
        <taxon>Gammaproteobacteria</taxon>
        <taxon>Enterobacterales</taxon>
        <taxon>Enterobacteriaceae</taxon>
        <taxon>Pluralibacter</taxon>
    </lineage>
</organism>
<dbReference type="InterPro" id="IPR018062">
    <property type="entry name" value="HTH_AraC-typ_CS"/>
</dbReference>
<dbReference type="RefSeq" id="WP_048288544.1">
    <property type="nucleotide sequence ID" value="NZ_CACVCI010000001.1"/>
</dbReference>
<dbReference type="Gene3D" id="1.10.10.60">
    <property type="entry name" value="Homeodomain-like"/>
    <property type="match status" value="1"/>
</dbReference>
<dbReference type="InterPro" id="IPR018060">
    <property type="entry name" value="HTH_AraC"/>
</dbReference>
<keyword evidence="2" id="KW-0805">Transcription regulation</keyword>
<proteinExistence type="predicted"/>
<dbReference type="InterPro" id="IPR014710">
    <property type="entry name" value="RmlC-like_jellyroll"/>
</dbReference>
<dbReference type="GO" id="GO:0003700">
    <property type="term" value="F:DNA-binding transcription factor activity"/>
    <property type="evidence" value="ECO:0007669"/>
    <property type="project" value="InterPro"/>
</dbReference>
<protein>
    <submittedName>
        <fullName evidence="6">Helix-turn-helix domain-containing protein</fullName>
    </submittedName>
</protein>
<dbReference type="GO" id="GO:0043565">
    <property type="term" value="F:sequence-specific DNA binding"/>
    <property type="evidence" value="ECO:0007669"/>
    <property type="project" value="InterPro"/>
</dbReference>
<evidence type="ECO:0000256" key="1">
    <source>
        <dbReference type="ARBA" id="ARBA00022491"/>
    </source>
</evidence>
<reference evidence="6" key="1">
    <citation type="submission" date="2024-02" db="EMBL/GenBank/DDBJ databases">
        <authorList>
            <consortium name="Clinical and Environmental Microbiology Branch: Whole genome sequencing antimicrobial resistance pathogens in the healthcare setting"/>
        </authorList>
    </citation>
    <scope>NUCLEOTIDE SEQUENCE</scope>
    <source>
        <strain evidence="6">2021DK-00143</strain>
    </source>
</reference>
<comment type="caution">
    <text evidence="6">The sequence shown here is derived from an EMBL/GenBank/DDBJ whole genome shotgun (WGS) entry which is preliminary data.</text>
</comment>
<dbReference type="InterPro" id="IPR011051">
    <property type="entry name" value="RmlC_Cupin_sf"/>
</dbReference>
<dbReference type="SMART" id="SM00342">
    <property type="entry name" value="HTH_ARAC"/>
    <property type="match status" value="1"/>
</dbReference>
<dbReference type="PROSITE" id="PS01124">
    <property type="entry name" value="HTH_ARAC_FAMILY_2"/>
    <property type="match status" value="1"/>
</dbReference>
<evidence type="ECO:0000256" key="4">
    <source>
        <dbReference type="ARBA" id="ARBA00023163"/>
    </source>
</evidence>
<dbReference type="PANTHER" id="PTHR11019">
    <property type="entry name" value="HTH-TYPE TRANSCRIPTIONAL REGULATOR NIMR"/>
    <property type="match status" value="1"/>
</dbReference>
<evidence type="ECO:0000256" key="2">
    <source>
        <dbReference type="ARBA" id="ARBA00023015"/>
    </source>
</evidence>
<name>A0AAI9GKK0_PLUGE</name>
<dbReference type="Pfam" id="PF12833">
    <property type="entry name" value="HTH_18"/>
    <property type="match status" value="1"/>
</dbReference>
<feature type="domain" description="HTH araC/xylS-type" evidence="5">
    <location>
        <begin position="159"/>
        <end position="259"/>
    </location>
</feature>